<dbReference type="InterPro" id="IPR003615">
    <property type="entry name" value="HNH_nuc"/>
</dbReference>
<dbReference type="Pfam" id="PF01844">
    <property type="entry name" value="HNH"/>
    <property type="match status" value="1"/>
</dbReference>
<evidence type="ECO:0000259" key="1">
    <source>
        <dbReference type="Pfam" id="PF01844"/>
    </source>
</evidence>
<dbReference type="RefSeq" id="WP_205361162.1">
    <property type="nucleotide sequence ID" value="NZ_JADKYB010000020.1"/>
</dbReference>
<comment type="caution">
    <text evidence="2">The sequence shown here is derived from an EMBL/GenBank/DDBJ whole genome shotgun (WGS) entry which is preliminary data.</text>
</comment>
<keyword evidence="2" id="KW-0540">Nuclease</keyword>
<proteinExistence type="predicted"/>
<evidence type="ECO:0000313" key="2">
    <source>
        <dbReference type="EMBL" id="MBM9508791.1"/>
    </source>
</evidence>
<dbReference type="Proteomes" id="UP000749040">
    <property type="component" value="Unassembled WGS sequence"/>
</dbReference>
<keyword evidence="2" id="KW-0378">Hydrolase</keyword>
<feature type="domain" description="HNH" evidence="1">
    <location>
        <begin position="272"/>
        <end position="314"/>
    </location>
</feature>
<reference evidence="2 3" key="1">
    <citation type="submission" date="2021-01" db="EMBL/GenBank/DDBJ databases">
        <title>Streptomyces acididurans sp. nov., isolated from a peat swamp forest soil.</title>
        <authorList>
            <person name="Chantavorakit T."/>
            <person name="Duangmal K."/>
        </authorList>
    </citation>
    <scope>NUCLEOTIDE SEQUENCE [LARGE SCALE GENOMIC DNA]</scope>
    <source>
        <strain evidence="2 3">KK5PA1</strain>
    </source>
</reference>
<dbReference type="EMBL" id="JADKYB010000020">
    <property type="protein sequence ID" value="MBM9508791.1"/>
    <property type="molecule type" value="Genomic_DNA"/>
</dbReference>
<accession>A0ABS2TZM8</accession>
<dbReference type="GO" id="GO:0004519">
    <property type="term" value="F:endonuclease activity"/>
    <property type="evidence" value="ECO:0007669"/>
    <property type="project" value="UniProtKB-KW"/>
</dbReference>
<dbReference type="InterPro" id="IPR002711">
    <property type="entry name" value="HNH"/>
</dbReference>
<gene>
    <name evidence="2" type="ORF">ITX44_30420</name>
</gene>
<keyword evidence="3" id="KW-1185">Reference proteome</keyword>
<protein>
    <submittedName>
        <fullName evidence="2">HNH endonuclease</fullName>
    </submittedName>
</protein>
<evidence type="ECO:0000313" key="3">
    <source>
        <dbReference type="Proteomes" id="UP000749040"/>
    </source>
</evidence>
<name>A0ABS2TZM8_9ACTN</name>
<dbReference type="CDD" id="cd00085">
    <property type="entry name" value="HNHc"/>
    <property type="match status" value="1"/>
</dbReference>
<sequence length="341" mass="36146">MELDRAEVAAAVAGATSWAGAMRALGMRVSGGGRRALQRRVTELGLDTGHFARARGWRTYSDEALAEAAASARSLLDVARALGATPAPGTLSHLSRRLAAAGIDVSHFPAMGRDGPVLPFTAAELAAAAARCDSVRAVARALGVPDDGRTRAALGRMLRAHAIGTAHFRHARAPVPEAALRAVVPAVTSYAEAIRALGLAVDDTNHRRLRRAVARLGVDTGHFARPARRTVALPAPRAVAAEVLVVRPPGSPRLNRARLHRALAEVGTPYRCATCGNTGQWRGRPLTLHIDHVSGDWLDNRRENLRYLCPNCHALTGTWGRGRSPARRVGGVLAQEAVATM</sequence>
<keyword evidence="2" id="KW-0255">Endonuclease</keyword>
<organism evidence="2 3">
    <name type="scientific">Actinacidiphila acididurans</name>
    <dbReference type="NCBI Taxonomy" id="2784346"/>
    <lineage>
        <taxon>Bacteria</taxon>
        <taxon>Bacillati</taxon>
        <taxon>Actinomycetota</taxon>
        <taxon>Actinomycetes</taxon>
        <taxon>Kitasatosporales</taxon>
        <taxon>Streptomycetaceae</taxon>
        <taxon>Actinacidiphila</taxon>
    </lineage>
</organism>